<sequence>MISAGFSIGIFGFLTITYFLSKFFLIDRKGPPVPSGTVATTLSLMYVVLVVVSQLFINVRNSSELCSGTPQIVTSFIYTIIPNFFILGLIMIIMKILPGWKSPFSNTIGYLTVYMLGVGGAFSDLLKSNKTDGINLGPLIQKICDNQAIVINEITPFNFELFLNKMNKDKLLKSGYRSKPAYHKLWEYVVLKDSIAEFMWIGLCGALVISTTFNALLEISCDIPTAQRKAAAAKFEAQTAKAKSEESKPKLFTVQD</sequence>
<name>A0A6C0EPK4_9ZZZZ</name>
<evidence type="ECO:0000313" key="2">
    <source>
        <dbReference type="EMBL" id="QHT30443.1"/>
    </source>
</evidence>
<feature type="transmembrane region" description="Helical" evidence="1">
    <location>
        <begin position="6"/>
        <end position="25"/>
    </location>
</feature>
<protein>
    <submittedName>
        <fullName evidence="2">Uncharacterized protein</fullName>
    </submittedName>
</protein>
<proteinExistence type="predicted"/>
<feature type="transmembrane region" description="Helical" evidence="1">
    <location>
        <begin position="76"/>
        <end position="96"/>
    </location>
</feature>
<accession>A0A6C0EPK4</accession>
<evidence type="ECO:0000256" key="1">
    <source>
        <dbReference type="SAM" id="Phobius"/>
    </source>
</evidence>
<reference evidence="2" key="1">
    <citation type="journal article" date="2020" name="Nature">
        <title>Giant virus diversity and host interactions through global metagenomics.</title>
        <authorList>
            <person name="Schulz F."/>
            <person name="Roux S."/>
            <person name="Paez-Espino D."/>
            <person name="Jungbluth S."/>
            <person name="Walsh D.A."/>
            <person name="Denef V.J."/>
            <person name="McMahon K.D."/>
            <person name="Konstantinidis K.T."/>
            <person name="Eloe-Fadrosh E.A."/>
            <person name="Kyrpides N.C."/>
            <person name="Woyke T."/>
        </authorList>
    </citation>
    <scope>NUCLEOTIDE SEQUENCE</scope>
    <source>
        <strain evidence="2">GVMAG-M-3300009149-34</strain>
    </source>
</reference>
<organism evidence="2">
    <name type="scientific">viral metagenome</name>
    <dbReference type="NCBI Taxonomy" id="1070528"/>
    <lineage>
        <taxon>unclassified sequences</taxon>
        <taxon>metagenomes</taxon>
        <taxon>organismal metagenomes</taxon>
    </lineage>
</organism>
<dbReference type="EMBL" id="MN738900">
    <property type="protein sequence ID" value="QHT30443.1"/>
    <property type="molecule type" value="Genomic_DNA"/>
</dbReference>
<keyword evidence="1" id="KW-0472">Membrane</keyword>
<feature type="transmembrane region" description="Helical" evidence="1">
    <location>
        <begin position="108"/>
        <end position="126"/>
    </location>
</feature>
<keyword evidence="1" id="KW-0812">Transmembrane</keyword>
<keyword evidence="1" id="KW-1133">Transmembrane helix</keyword>
<dbReference type="AlphaFoldDB" id="A0A6C0EPK4"/>
<feature type="transmembrane region" description="Helical" evidence="1">
    <location>
        <begin position="37"/>
        <end position="56"/>
    </location>
</feature>